<evidence type="ECO:0000313" key="2">
    <source>
        <dbReference type="Proteomes" id="UP000824010"/>
    </source>
</evidence>
<dbReference type="RefSeq" id="WP_217866933.1">
    <property type="nucleotide sequence ID" value="NZ_CP077077.1"/>
</dbReference>
<accession>A0ABX8NHB2</accession>
<gene>
    <name evidence="1" type="ORF">KSS90_19765</name>
</gene>
<evidence type="ECO:0000313" key="1">
    <source>
        <dbReference type="EMBL" id="QXH55547.1"/>
    </source>
</evidence>
<proteinExistence type="predicted"/>
<keyword evidence="2" id="KW-1185">Reference proteome</keyword>
<organism evidence="1 2">
    <name type="scientific">Pseudomonas maumuensis</name>
    <dbReference type="NCBI Taxonomy" id="2842354"/>
    <lineage>
        <taxon>Bacteria</taxon>
        <taxon>Pseudomonadati</taxon>
        <taxon>Pseudomonadota</taxon>
        <taxon>Gammaproteobacteria</taxon>
        <taxon>Pseudomonadales</taxon>
        <taxon>Pseudomonadaceae</taxon>
        <taxon>Pseudomonas</taxon>
    </lineage>
</organism>
<sequence length="170" mass="18561">MKYYKDPSMGTVFAYEADGSQDDRIPQHLVAITQDEATDLTRPVHDEVSLCRWLDAVTDAARVAVVGDPLRVIEYERAAAEATAFAAAGYAGDIPPMIAAWAINGRTSQQAADEILRESARHDVALLRLRELRLQAKEQIRGECSAGRILEAQTIAEDAISAIQSVAPIR</sequence>
<name>A0ABX8NHB2_9PSED</name>
<reference evidence="1 2" key="1">
    <citation type="journal article" date="2021" name="Microorganisms">
        <title>The Ever-Expanding Pseudomonas Genus: Description of 43 New Species and Partition of the Pseudomonas putida Group.</title>
        <authorList>
            <person name="Girard L."/>
            <person name="Lood C."/>
            <person name="Hofte M."/>
            <person name="Vandamme P."/>
            <person name="Rokni-Zadeh H."/>
            <person name="van Noort V."/>
            <person name="Lavigne R."/>
            <person name="De Mot R."/>
        </authorList>
    </citation>
    <scope>NUCLEOTIDE SEQUENCE [LARGE SCALE GENOMIC DNA]</scope>
    <source>
        <strain evidence="1 2">COW77</strain>
    </source>
</reference>
<dbReference type="EMBL" id="CP077077">
    <property type="protein sequence ID" value="QXH55547.1"/>
    <property type="molecule type" value="Genomic_DNA"/>
</dbReference>
<dbReference type="Proteomes" id="UP000824010">
    <property type="component" value="Chromosome"/>
</dbReference>
<protein>
    <submittedName>
        <fullName evidence="1">Phage tail protein</fullName>
    </submittedName>
</protein>